<dbReference type="OrthoDB" id="3643115at2759"/>
<accession>A0A139H1P5</accession>
<protein>
    <submittedName>
        <fullName evidence="1">Uncharacterized protein</fullName>
    </submittedName>
</protein>
<sequence>MSASMPSSFHLPEEILSLVLGHFRLPTAKEIGELRQPDFSRLSEHDCQLKQHLHTLSVLSQVSKALHRITKPMLYFVFPGFRVVNARLFVKALVKNPELGQYVQQIVIDKWEHIAFDDDRGAHGIDRSYLSLEAQCDQYVTDLRRISCYPVGLGSPVGSELESGRADVVITMLMALCPHINAIETSVPCLPAEAHRQALLRAQSLWFLLDNMVWRRWSNDSDRRYRSVRELSIRLERQSGAFGVIFCKTMLEMPKLESFSAWRLHFVKLLTPSPMDVHFTHRDPWPGLKRIELRECPIENATIGALLLRAPNLRVLDIQWPAQQHRLHYGIIGEFLTSRGDNLEIVRLDSRQNMCPPFEGDTRPSDIAMMEAIDATVGCLHKMENLKHLAATPAALFGCHFHSNHNTLRQRLPANLLELTIIGPLQGDDDVFRDPIPHHEIATFLKSAIAESLQLRKVHIQDSRESWKEFKHQHWSRSMTEVSVLPPSSRKTRWDVTFERIGNL</sequence>
<reference evidence="1 2" key="1">
    <citation type="submission" date="2015-07" db="EMBL/GenBank/DDBJ databases">
        <title>Comparative genomics of the Sigatoka disease complex on banana suggests a link between parallel evolutionary changes in Pseudocercospora fijiensis and Pseudocercospora eumusae and increased virulence on the banana host.</title>
        <authorList>
            <person name="Chang T.-C."/>
            <person name="Salvucci A."/>
            <person name="Crous P.W."/>
            <person name="Stergiopoulos I."/>
        </authorList>
    </citation>
    <scope>NUCLEOTIDE SEQUENCE [LARGE SCALE GENOMIC DNA]</scope>
    <source>
        <strain evidence="1 2">CBS 114824</strain>
    </source>
</reference>
<proteinExistence type="predicted"/>
<evidence type="ECO:0000313" key="1">
    <source>
        <dbReference type="EMBL" id="KXS96383.1"/>
    </source>
</evidence>
<dbReference type="Proteomes" id="UP000070133">
    <property type="component" value="Unassembled WGS sequence"/>
</dbReference>
<comment type="caution">
    <text evidence="1">The sequence shown here is derived from an EMBL/GenBank/DDBJ whole genome shotgun (WGS) entry which is preliminary data.</text>
</comment>
<dbReference type="AlphaFoldDB" id="A0A139H1P5"/>
<keyword evidence="2" id="KW-1185">Reference proteome</keyword>
<evidence type="ECO:0000313" key="2">
    <source>
        <dbReference type="Proteomes" id="UP000070133"/>
    </source>
</evidence>
<name>A0A139H1P5_9PEZI</name>
<dbReference type="EMBL" id="LFZN01000176">
    <property type="protein sequence ID" value="KXS96383.1"/>
    <property type="molecule type" value="Genomic_DNA"/>
</dbReference>
<organism evidence="1 2">
    <name type="scientific">Pseudocercospora eumusae</name>
    <dbReference type="NCBI Taxonomy" id="321146"/>
    <lineage>
        <taxon>Eukaryota</taxon>
        <taxon>Fungi</taxon>
        <taxon>Dikarya</taxon>
        <taxon>Ascomycota</taxon>
        <taxon>Pezizomycotina</taxon>
        <taxon>Dothideomycetes</taxon>
        <taxon>Dothideomycetidae</taxon>
        <taxon>Mycosphaerellales</taxon>
        <taxon>Mycosphaerellaceae</taxon>
        <taxon>Pseudocercospora</taxon>
    </lineage>
</organism>
<gene>
    <name evidence="1" type="ORF">AC578_8444</name>
</gene>